<dbReference type="Proteomes" id="UP000001883">
    <property type="component" value="Chromosome"/>
</dbReference>
<dbReference type="AlphaFoldDB" id="D2NU43"/>
<protein>
    <submittedName>
        <fullName evidence="1">Uncharacterized protein</fullName>
    </submittedName>
</protein>
<reference evidence="1 2" key="3">
    <citation type="journal article" date="2010" name="Sequencing">
        <title>Complete Genome Sequence of Rothia mucilaginosa DY-18: A Clinical Isolate with Dense Meshwork-Like Structures from a Persistent Apical Periodontitis Lesion.</title>
        <authorList>
            <person name="Yamane K."/>
            <person name="Nambu T."/>
            <person name="Yamanaka T."/>
            <person name="Mashimo C."/>
            <person name="Sugimori C."/>
            <person name="Leung K.-P."/>
            <person name="Fukushima H."/>
        </authorList>
    </citation>
    <scope>NUCLEOTIDE SEQUENCE [LARGE SCALE GENOMIC DNA]</scope>
    <source>
        <strain evidence="1 2">DY-18</strain>
    </source>
</reference>
<dbReference type="KEGG" id="rmu:RMDY18_13370"/>
<gene>
    <name evidence="1" type="ordered locus">RMDY18_13370</name>
</gene>
<accession>D2NU43</accession>
<reference evidence="1 2" key="2">
    <citation type="journal article" date="2010" name="J Osaka Dent Univ">
        <title>Isolation and identification of Rothia mucilaginosa from persistent apical periodontitis lesions.</title>
        <authorList>
            <person name="Yamane K."/>
            <person name="Yoshida M."/>
            <person name="Fujihira T."/>
            <person name="Baba T."/>
            <person name="Tsuji N."/>
            <person name="Hayashi H."/>
            <person name="Sugimori C."/>
            <person name="Yamanaka T."/>
            <person name="Mashimo C."/>
            <person name="Nambu T."/>
            <person name="Kawai H."/>
            <person name="Fukushima H."/>
        </authorList>
    </citation>
    <scope>NUCLEOTIDE SEQUENCE [LARGE SCALE GENOMIC DNA]</scope>
    <source>
        <strain evidence="1 2">DY-18</strain>
    </source>
</reference>
<dbReference type="HOGENOM" id="CLU_1467177_0_0_11"/>
<name>D2NU43_ROTMD</name>
<evidence type="ECO:0000313" key="1">
    <source>
        <dbReference type="EMBL" id="BAI65169.1"/>
    </source>
</evidence>
<proteinExistence type="predicted"/>
<evidence type="ECO:0000313" key="2">
    <source>
        <dbReference type="Proteomes" id="UP000001883"/>
    </source>
</evidence>
<organism evidence="1 2">
    <name type="scientific">Rothia mucilaginosa (strain DY-18)</name>
    <name type="common">Stomatococcus mucilaginosus</name>
    <dbReference type="NCBI Taxonomy" id="680646"/>
    <lineage>
        <taxon>Bacteria</taxon>
        <taxon>Bacillati</taxon>
        <taxon>Actinomycetota</taxon>
        <taxon>Actinomycetes</taxon>
        <taxon>Micrococcales</taxon>
        <taxon>Micrococcaceae</taxon>
        <taxon>Rothia</taxon>
    </lineage>
</organism>
<sequence length="184" mass="19906">MLQQLGTVAALEATQSLNSDLQFFLLVGEAGENLFALLLSFAHHSVCLLLCLFDQFSLSLLALCHVVVVNLLCHGEQCRRVLRCSRCRGGLCGRYSRCGGIGCVCRELLNLTLQGITLGVECAQFDNELVQEVVDLVAVVTGLFGYDLEALSDQVFGGDCHGLLLWVSLRCLVMKLGAADSPAR</sequence>
<dbReference type="EMBL" id="AP011540">
    <property type="protein sequence ID" value="BAI65169.1"/>
    <property type="molecule type" value="Genomic_DNA"/>
</dbReference>
<reference evidence="2" key="1">
    <citation type="submission" date="2009-07" db="EMBL/GenBank/DDBJ databases">
        <title>Complete genome sequence of Rothia mucilaginosa DJ.</title>
        <authorList>
            <person name="Yamane K."/>
            <person name="Nambu T."/>
            <person name="Mashimo C."/>
            <person name="Sugimori C."/>
            <person name="Yamanaka T."/>
            <person name="Leung K."/>
            <person name="Fukushima H."/>
        </authorList>
    </citation>
    <scope>NUCLEOTIDE SEQUENCE [LARGE SCALE GENOMIC DNA]</scope>
    <source>
        <strain evidence="2">DY-18</strain>
    </source>
</reference>
<keyword evidence="2" id="KW-1185">Reference proteome</keyword>